<dbReference type="GO" id="GO:0003677">
    <property type="term" value="F:DNA binding"/>
    <property type="evidence" value="ECO:0007669"/>
    <property type="project" value="UniProtKB-UniRule"/>
</dbReference>
<dbReference type="RefSeq" id="YP_009540971.1">
    <property type="nucleotide sequence ID" value="NC_039969.1"/>
</dbReference>
<dbReference type="InterPro" id="IPR037034">
    <property type="entry name" value="RNA_pol_Rpb2_2_sf"/>
</dbReference>
<dbReference type="InterPro" id="IPR007645">
    <property type="entry name" value="RNA_pol_Rpb2_3"/>
</dbReference>
<comment type="catalytic activity">
    <reaction evidence="6 7 9">
        <text>RNA(n) + a ribonucleoside 5'-triphosphate = RNA(n+1) + diphosphate</text>
        <dbReference type="Rhea" id="RHEA:21248"/>
        <dbReference type="Rhea" id="RHEA-COMP:14527"/>
        <dbReference type="Rhea" id="RHEA-COMP:17342"/>
        <dbReference type="ChEBI" id="CHEBI:33019"/>
        <dbReference type="ChEBI" id="CHEBI:61557"/>
        <dbReference type="ChEBI" id="CHEBI:140395"/>
        <dbReference type="EC" id="2.7.7.6"/>
    </reaction>
</comment>
<feature type="coiled-coil region" evidence="10">
    <location>
        <begin position="337"/>
        <end position="364"/>
    </location>
</feature>
<evidence type="ECO:0000313" key="16">
    <source>
        <dbReference type="EMBL" id="AYQ93471.1"/>
    </source>
</evidence>
<geneLocation type="chloroplast" evidence="16"/>
<evidence type="ECO:0000259" key="12">
    <source>
        <dbReference type="Pfam" id="PF04560"/>
    </source>
</evidence>
<dbReference type="GO" id="GO:0032549">
    <property type="term" value="F:ribonucleoside binding"/>
    <property type="evidence" value="ECO:0007669"/>
    <property type="project" value="InterPro"/>
</dbReference>
<feature type="domain" description="RNA polymerase Rpb2" evidence="13">
    <location>
        <begin position="126"/>
        <end position="318"/>
    </location>
</feature>
<dbReference type="InterPro" id="IPR007120">
    <property type="entry name" value="DNA-dir_RNAP_su2_dom"/>
</dbReference>
<dbReference type="Pfam" id="PF00562">
    <property type="entry name" value="RNA_pol_Rpb2_6"/>
    <property type="match status" value="1"/>
</dbReference>
<dbReference type="Gene3D" id="3.90.1100.10">
    <property type="match status" value="1"/>
</dbReference>
<keyword evidence="16" id="KW-0934">Plastid</keyword>
<dbReference type="HAMAP" id="MF_01321">
    <property type="entry name" value="RNApol_bact_RpoB"/>
    <property type="match status" value="1"/>
</dbReference>
<dbReference type="InterPro" id="IPR014724">
    <property type="entry name" value="RNA_pol_RPB2_OB-fold"/>
</dbReference>
<dbReference type="GO" id="GO:0000428">
    <property type="term" value="C:DNA-directed RNA polymerase complex"/>
    <property type="evidence" value="ECO:0007669"/>
    <property type="project" value="UniProtKB-KW"/>
</dbReference>
<dbReference type="CDD" id="cd00653">
    <property type="entry name" value="RNA_pol_B_RPB2"/>
    <property type="match status" value="1"/>
</dbReference>
<feature type="domain" description="RNA polymerase Rpb2" evidence="15">
    <location>
        <begin position="386"/>
        <end position="454"/>
    </location>
</feature>
<dbReference type="GO" id="GO:0006351">
    <property type="term" value="P:DNA-templated transcription"/>
    <property type="evidence" value="ECO:0007669"/>
    <property type="project" value="UniProtKB-UniRule"/>
</dbReference>
<dbReference type="Gene3D" id="2.40.50.100">
    <property type="match status" value="1"/>
</dbReference>
<protein>
    <recommendedName>
        <fullName evidence="7">DNA-directed RNA polymerase subunit beta</fullName>
        <ecNumber evidence="7">2.7.7.6</ecNumber>
    </recommendedName>
    <alternativeName>
        <fullName evidence="7">PEP</fullName>
    </alternativeName>
    <alternativeName>
        <fullName evidence="7">Plastid-encoded RNA polymerase subunit beta</fullName>
        <shortName evidence="7">RNA polymerase subunit beta</shortName>
    </alternativeName>
</protein>
<gene>
    <name evidence="7 16" type="primary">rpoB</name>
</gene>
<dbReference type="EC" id="2.7.7.6" evidence="7"/>
<dbReference type="InterPro" id="IPR037033">
    <property type="entry name" value="DNA-dir_RNAP_su2_hyb_sf"/>
</dbReference>
<dbReference type="EMBL" id="MH898670">
    <property type="protein sequence ID" value="AYQ93471.1"/>
    <property type="molecule type" value="Genomic_DNA"/>
</dbReference>
<dbReference type="GO" id="GO:0009507">
    <property type="term" value="C:chloroplast"/>
    <property type="evidence" value="ECO:0007669"/>
    <property type="project" value="UniProtKB-SubCell"/>
</dbReference>
<dbReference type="InterPro" id="IPR015712">
    <property type="entry name" value="DNA-dir_RNA_pol_su2"/>
</dbReference>
<dbReference type="Pfam" id="PF04563">
    <property type="entry name" value="RNA_pol_Rpb2_1"/>
    <property type="match status" value="1"/>
</dbReference>
<reference evidence="16" key="1">
    <citation type="journal article" date="2018" name="Sci. Rep.">
        <title>Dynamic evolution of inverted repeats in Euglenophyta plastid genomes.</title>
        <authorList>
            <person name="Karnkowska A."/>
            <person name="Bennett M.S."/>
            <person name="Triemer R.E."/>
        </authorList>
    </citation>
    <scope>NUCLEOTIDE SEQUENCE</scope>
</reference>
<evidence type="ECO:0000259" key="11">
    <source>
        <dbReference type="Pfam" id="PF00562"/>
    </source>
</evidence>
<dbReference type="Pfam" id="PF04561">
    <property type="entry name" value="RNA_pol_Rpb2_2"/>
    <property type="match status" value="1"/>
</dbReference>
<evidence type="ECO:0000256" key="4">
    <source>
        <dbReference type="ARBA" id="ARBA00022695"/>
    </source>
</evidence>
<evidence type="ECO:0000256" key="1">
    <source>
        <dbReference type="ARBA" id="ARBA00006835"/>
    </source>
</evidence>
<dbReference type="InterPro" id="IPR010243">
    <property type="entry name" value="RNA_pol_bsu_bac"/>
</dbReference>
<comment type="similarity">
    <text evidence="1 7 8">Belongs to the RNA polymerase beta chain family.</text>
</comment>
<accession>A0A3G3LL88</accession>
<dbReference type="AlphaFoldDB" id="A0A3G3LL88"/>
<dbReference type="SUPFAM" id="SSF64484">
    <property type="entry name" value="beta and beta-prime subunits of DNA dependent RNA-polymerase"/>
    <property type="match status" value="1"/>
</dbReference>
<dbReference type="InterPro" id="IPR007121">
    <property type="entry name" value="RNA_pol_bsu_CS"/>
</dbReference>
<evidence type="ECO:0000256" key="7">
    <source>
        <dbReference type="HAMAP-Rule" id="MF_01321"/>
    </source>
</evidence>
<evidence type="ECO:0000256" key="5">
    <source>
        <dbReference type="ARBA" id="ARBA00023163"/>
    </source>
</evidence>
<feature type="domain" description="RNA polymerase Rpb2" evidence="12">
    <location>
        <begin position="1012"/>
        <end position="1086"/>
    </location>
</feature>
<evidence type="ECO:0000259" key="13">
    <source>
        <dbReference type="Pfam" id="PF04561"/>
    </source>
</evidence>
<proteinExistence type="inferred from homology"/>
<evidence type="ECO:0000256" key="9">
    <source>
        <dbReference type="RuleBase" id="RU363031"/>
    </source>
</evidence>
<keyword evidence="3 7" id="KW-0808">Transferase</keyword>
<keyword evidence="2 7" id="KW-0240">DNA-directed RNA polymerase</keyword>
<evidence type="ECO:0000256" key="8">
    <source>
        <dbReference type="RuleBase" id="RU000434"/>
    </source>
</evidence>
<dbReference type="NCBIfam" id="NF001616">
    <property type="entry name" value="PRK00405.1"/>
    <property type="match status" value="1"/>
</dbReference>
<keyword evidence="10" id="KW-0175">Coiled coil</keyword>
<keyword evidence="16" id="KW-0150">Chloroplast</keyword>
<dbReference type="InterPro" id="IPR007644">
    <property type="entry name" value="RNA_pol_bsu_protrusion"/>
</dbReference>
<dbReference type="Pfam" id="PF04560">
    <property type="entry name" value="RNA_pol_Rpb2_7"/>
    <property type="match status" value="1"/>
</dbReference>
<dbReference type="GO" id="GO:0003899">
    <property type="term" value="F:DNA-directed RNA polymerase activity"/>
    <property type="evidence" value="ECO:0007669"/>
    <property type="project" value="UniProtKB-UniRule"/>
</dbReference>
<dbReference type="Gene3D" id="3.90.1800.10">
    <property type="entry name" value="RNA polymerase alpha subunit dimerisation domain"/>
    <property type="match status" value="1"/>
</dbReference>
<comment type="subunit">
    <text evidence="7 9">In plastids the minimal PEP RNA polymerase catalytic core is composed of four subunits: alpha, beta, beta', and beta''. When a (nuclear-encoded) sigma factor is associated with the core the holoenzyme is formed, which can initiate transcription.</text>
</comment>
<dbReference type="Gene3D" id="3.90.1110.10">
    <property type="entry name" value="RNA polymerase Rpb2, domain 2"/>
    <property type="match status" value="1"/>
</dbReference>
<feature type="domain" description="DNA-directed RNA polymerase subunit 2 hybrid-binding" evidence="11">
    <location>
        <begin position="637"/>
        <end position="1010"/>
    </location>
</feature>
<dbReference type="Gene3D" id="2.40.270.10">
    <property type="entry name" value="DNA-directed RNA polymerase, subunit 2, domain 6"/>
    <property type="match status" value="1"/>
</dbReference>
<dbReference type="Gene3D" id="2.30.150.10">
    <property type="entry name" value="DNA-directed RNA polymerase, beta subunit, external 1 domain"/>
    <property type="match status" value="1"/>
</dbReference>
<dbReference type="Gene3D" id="2.40.50.150">
    <property type="match status" value="1"/>
</dbReference>
<comment type="function">
    <text evidence="7 9">DNA-dependent RNA polymerase catalyzes the transcription of DNA into RNA using the four ribonucleoside triphosphates as substrates.</text>
</comment>
<keyword evidence="5 7" id="KW-0804">Transcription</keyword>
<keyword evidence="4 7" id="KW-0548">Nucleotidyltransferase</keyword>
<dbReference type="PANTHER" id="PTHR20856">
    <property type="entry name" value="DNA-DIRECTED RNA POLYMERASE I SUBUNIT 2"/>
    <property type="match status" value="1"/>
</dbReference>
<evidence type="ECO:0000256" key="2">
    <source>
        <dbReference type="ARBA" id="ARBA00022478"/>
    </source>
</evidence>
<sequence length="1096" mass="126107">MKENKTLNLVQLCLPKIQNESYQHLLEKGKKEEMEKLLKYIKYRNFKLKINTNKIKYKKPKKSMQKCIFNETTYSISIYVPITLEYKNTKIIKNKYLLIGEIPLLTEKGTFIINGNPRIIVNQIVRSPGIYFETNLENLKIKAEVKTLTIIPSKGSWLTLKLDSEGKISIKIDKMTKKIPILIFLQCLGLSRKKILYSVKNPKTLINCLIFELKPNSKITVKKSTRKALSNINEILGKKSSIKFARDFIYSKIMNEKFYNLGEIGREQLNKNFYSNRINLKKKSLSPEDILGSLDILLQYKKQMRDNDNIDDLKNKRLISVGELIINQMAINIYNLKDNIIEKIKKLEKNFQKNKNKIEKEITKVINPYIMENLVRKFFTINKLSQLMEETNPLSEITHKRKISCFGKGSQDKKQVKSNVREIHTTQYGRICPIETAEGKNTGLVLSIAINAKINKYGFLETSFYVRFKITKIQNKKGIFFISSEQEKELFLAPGDLLIKKIEKQTNKQISLRKNYEFIKENIKKINFISTSPIQMISLGTALIPFLEHNDANRALMGSNMQRQAVTLLKKQKPIVGTGLENITGHSSESSLISKSSGKVTYISKKKIIIHEKLSKKLNYENKYLLKKIKKNLKKKYDPNFRKYKKKTIFLQNRKKSNQNIYINQKTIVEKKEWVKKGQILADGMGTLYGELALGKNILIGYMPWEGYNFEDAIIISEKLVKKNIFTSINIKKYKSFLIKDENGEETTTKNIPNINLAEIKNLNKNGIIKIGSKVKNEQILIGKIKKLIEQKKTNLILSKIFKKNIIKNTSFKLPKGTKGTIILIKKTKRKPNFITIYLAEKRKINIGDKISGKHGNKGVISKILPIEDMPYLQDGTPLDMILNPLGIPSRMNIGQILECLLGLAGKNLKENYKVSPFDEKYGKETSKIIVYNKLYEARQKTKKNWIFNPNYPGKIKLIDGRTGKVFKQPISVGYAYMLKLCHIAKDKITSRSTGPYSLITNQPLGGKAKRGGQRFGEMEVWALEGFGAAYTLQEILTTKSDDIKSRNNLLYSIIKQNKIPKPGTPESFKVLILELQSLCLEIGIFNENKTRKIYN</sequence>
<organism evidence="16">
    <name type="scientific">Discoplastis spathirhyncha</name>
    <dbReference type="NCBI Taxonomy" id="215771"/>
    <lineage>
        <taxon>Eukaryota</taxon>
        <taxon>Discoba</taxon>
        <taxon>Euglenozoa</taxon>
        <taxon>Euglenida</taxon>
        <taxon>Spirocuta</taxon>
        <taxon>Euglenophyceae</taxon>
        <taxon>Euglenales</taxon>
        <taxon>Phacaceae</taxon>
        <taxon>Discoplastis</taxon>
    </lineage>
</organism>
<dbReference type="InterPro" id="IPR042107">
    <property type="entry name" value="DNA-dir_RNA_pol_bsu_ext_1_sf"/>
</dbReference>
<feature type="domain" description="RNA polymerase beta subunit protrusion" evidence="14">
    <location>
        <begin position="17"/>
        <end position="351"/>
    </location>
</feature>
<name>A0A3G3LL88_9EUGL</name>
<evidence type="ECO:0000259" key="15">
    <source>
        <dbReference type="Pfam" id="PF04565"/>
    </source>
</evidence>
<comment type="subcellular location">
    <subcellularLocation>
        <location evidence="7">Plastid</location>
        <location evidence="7">Chloroplast</location>
    </subcellularLocation>
</comment>
<dbReference type="GeneID" id="38462367"/>
<evidence type="ECO:0000256" key="3">
    <source>
        <dbReference type="ARBA" id="ARBA00022679"/>
    </source>
</evidence>
<dbReference type="PROSITE" id="PS01166">
    <property type="entry name" value="RNA_POL_BETA"/>
    <property type="match status" value="1"/>
</dbReference>
<dbReference type="InterPro" id="IPR007641">
    <property type="entry name" value="RNA_pol_Rpb2_7"/>
</dbReference>
<dbReference type="InterPro" id="IPR007642">
    <property type="entry name" value="RNA_pol_Rpb2_2"/>
</dbReference>
<evidence type="ECO:0000259" key="14">
    <source>
        <dbReference type="Pfam" id="PF04563"/>
    </source>
</evidence>
<evidence type="ECO:0000256" key="6">
    <source>
        <dbReference type="ARBA" id="ARBA00048552"/>
    </source>
</evidence>
<dbReference type="Pfam" id="PF04565">
    <property type="entry name" value="RNA_pol_Rpb2_3"/>
    <property type="match status" value="1"/>
</dbReference>
<evidence type="ECO:0000256" key="10">
    <source>
        <dbReference type="SAM" id="Coils"/>
    </source>
</evidence>